<dbReference type="AlphaFoldDB" id="A0A482XM40"/>
<name>A0A482XM40_LAOST</name>
<dbReference type="InParanoid" id="A0A482XM40"/>
<gene>
    <name evidence="2" type="ORF">LSTR_LSTR007911</name>
</gene>
<dbReference type="Proteomes" id="UP000291343">
    <property type="component" value="Unassembled WGS sequence"/>
</dbReference>
<comment type="caution">
    <text evidence="2">The sequence shown here is derived from an EMBL/GenBank/DDBJ whole genome shotgun (WGS) entry which is preliminary data.</text>
</comment>
<feature type="compositionally biased region" description="Basic and acidic residues" evidence="1">
    <location>
        <begin position="27"/>
        <end position="60"/>
    </location>
</feature>
<organism evidence="2 3">
    <name type="scientific">Laodelphax striatellus</name>
    <name type="common">Small brown planthopper</name>
    <name type="synonym">Delphax striatella</name>
    <dbReference type="NCBI Taxonomy" id="195883"/>
    <lineage>
        <taxon>Eukaryota</taxon>
        <taxon>Metazoa</taxon>
        <taxon>Ecdysozoa</taxon>
        <taxon>Arthropoda</taxon>
        <taxon>Hexapoda</taxon>
        <taxon>Insecta</taxon>
        <taxon>Pterygota</taxon>
        <taxon>Neoptera</taxon>
        <taxon>Paraneoptera</taxon>
        <taxon>Hemiptera</taxon>
        <taxon>Auchenorrhyncha</taxon>
        <taxon>Fulgoroidea</taxon>
        <taxon>Delphacidae</taxon>
        <taxon>Criomorphinae</taxon>
        <taxon>Laodelphax</taxon>
    </lineage>
</organism>
<feature type="region of interest" description="Disordered" evidence="1">
    <location>
        <begin position="27"/>
        <end position="68"/>
    </location>
</feature>
<evidence type="ECO:0000256" key="1">
    <source>
        <dbReference type="SAM" id="MobiDB-lite"/>
    </source>
</evidence>
<proteinExistence type="predicted"/>
<accession>A0A482XM40</accession>
<protein>
    <submittedName>
        <fullName evidence="2">Uncharacterized protein</fullName>
    </submittedName>
</protein>
<reference evidence="2 3" key="1">
    <citation type="journal article" date="2017" name="Gigascience">
        <title>Genome sequence of the small brown planthopper, Laodelphax striatellus.</title>
        <authorList>
            <person name="Zhu J."/>
            <person name="Jiang F."/>
            <person name="Wang X."/>
            <person name="Yang P."/>
            <person name="Bao Y."/>
            <person name="Zhao W."/>
            <person name="Wang W."/>
            <person name="Lu H."/>
            <person name="Wang Q."/>
            <person name="Cui N."/>
            <person name="Li J."/>
            <person name="Chen X."/>
            <person name="Luo L."/>
            <person name="Yu J."/>
            <person name="Kang L."/>
            <person name="Cui F."/>
        </authorList>
    </citation>
    <scope>NUCLEOTIDE SEQUENCE [LARGE SCALE GENOMIC DNA]</scope>
    <source>
        <strain evidence="2">Lst14</strain>
    </source>
</reference>
<sequence length="68" mass="7948">MPDQPAKCFGCCLQTVLGLVEEKKEAGEMRMIKDVRGKKKRNEEKYDEKDGREGEKDVKREKRFGKSR</sequence>
<evidence type="ECO:0000313" key="3">
    <source>
        <dbReference type="Proteomes" id="UP000291343"/>
    </source>
</evidence>
<evidence type="ECO:0000313" key="2">
    <source>
        <dbReference type="EMBL" id="RZF46378.1"/>
    </source>
</evidence>
<dbReference type="EMBL" id="QKKF02006330">
    <property type="protein sequence ID" value="RZF46378.1"/>
    <property type="molecule type" value="Genomic_DNA"/>
</dbReference>
<keyword evidence="3" id="KW-1185">Reference proteome</keyword>